<accession>A0A5C1QAZ2</accession>
<feature type="transmembrane region" description="Helical" evidence="5">
    <location>
        <begin position="12"/>
        <end position="33"/>
    </location>
</feature>
<sequence>MKNKLHKYAINNLTLFIIIGQVITYLAINSGYITYSDLSLSYSLIVNGEFWRVVSFVFIPPATSPIWSLLSWYILYLMGSNLEHFWGALHYNTYILVAVVLTNLTAYFFKLSIGTNYYFQSSIFLAFAFLNPNFTVRLFFILPIKIKWIALITWIFYAWALIFGSLGAKLLLIASLANFIIFFSKDIFYKIKYRGSGLKRKIEYEMSKNSPKHSCFICNKNDIDNPHSEFRYCSKCNPEQCYCEDHIKNHNHISE</sequence>
<keyword evidence="4 5" id="KW-0472">Membrane</keyword>
<feature type="transmembrane region" description="Helical" evidence="5">
    <location>
        <begin position="115"/>
        <end position="134"/>
    </location>
</feature>
<evidence type="ECO:0000256" key="4">
    <source>
        <dbReference type="ARBA" id="ARBA00023136"/>
    </source>
</evidence>
<dbReference type="Pfam" id="PF08551">
    <property type="entry name" value="DUF1751"/>
    <property type="match status" value="1"/>
</dbReference>
<feature type="transmembrane region" description="Helical" evidence="5">
    <location>
        <begin position="88"/>
        <end position="109"/>
    </location>
</feature>
<reference evidence="6 7" key="1">
    <citation type="submission" date="2019-02" db="EMBL/GenBank/DDBJ databases">
        <authorList>
            <person name="Fomenkov A."/>
            <person name="Dubinina G."/>
            <person name="Grabovich M."/>
            <person name="Vincze T."/>
            <person name="Roberts R.J."/>
        </authorList>
    </citation>
    <scope>NUCLEOTIDE SEQUENCE [LARGE SCALE GENOMIC DNA]</scope>
    <source>
        <strain evidence="6 7">P</strain>
    </source>
</reference>
<gene>
    <name evidence="6" type="ORF">EW093_11050</name>
</gene>
<dbReference type="AlphaFoldDB" id="A0A5C1QAZ2"/>
<evidence type="ECO:0000256" key="1">
    <source>
        <dbReference type="ARBA" id="ARBA00004141"/>
    </source>
</evidence>
<dbReference type="OrthoDB" id="9778756at2"/>
<keyword evidence="3 5" id="KW-1133">Transmembrane helix</keyword>
<dbReference type="InterPro" id="IPR013861">
    <property type="entry name" value="TMEM115/Pdh1/Rbl19"/>
</dbReference>
<comment type="subcellular location">
    <subcellularLocation>
        <location evidence="1">Membrane</location>
        <topology evidence="1">Multi-pass membrane protein</topology>
    </subcellularLocation>
</comment>
<evidence type="ECO:0000313" key="6">
    <source>
        <dbReference type="EMBL" id="QEN05225.1"/>
    </source>
</evidence>
<evidence type="ECO:0000256" key="2">
    <source>
        <dbReference type="ARBA" id="ARBA00022692"/>
    </source>
</evidence>
<dbReference type="GO" id="GO:0006890">
    <property type="term" value="P:retrograde vesicle-mediated transport, Golgi to endoplasmic reticulum"/>
    <property type="evidence" value="ECO:0007669"/>
    <property type="project" value="InterPro"/>
</dbReference>
<dbReference type="Gene3D" id="1.20.1540.10">
    <property type="entry name" value="Rhomboid-like"/>
    <property type="match status" value="1"/>
</dbReference>
<reference evidence="6 7" key="2">
    <citation type="submission" date="2019-09" db="EMBL/GenBank/DDBJ databases">
        <title>Complete Genome Sequence and Methylome Analysis of free living Spirochaetas.</title>
        <authorList>
            <person name="Leshcheva N."/>
            <person name="Mikheeva N."/>
        </authorList>
    </citation>
    <scope>NUCLEOTIDE SEQUENCE [LARGE SCALE GENOMIC DNA]</scope>
    <source>
        <strain evidence="6 7">P</strain>
    </source>
</reference>
<dbReference type="SUPFAM" id="SSF144091">
    <property type="entry name" value="Rhomboid-like"/>
    <property type="match status" value="1"/>
</dbReference>
<feature type="transmembrane region" description="Helical" evidence="5">
    <location>
        <begin position="53"/>
        <end position="76"/>
    </location>
</feature>
<dbReference type="EMBL" id="CP035807">
    <property type="protein sequence ID" value="QEN05225.1"/>
    <property type="molecule type" value="Genomic_DNA"/>
</dbReference>
<dbReference type="InterPro" id="IPR035952">
    <property type="entry name" value="Rhomboid-like_sf"/>
</dbReference>
<evidence type="ECO:0000313" key="7">
    <source>
        <dbReference type="Proteomes" id="UP000323824"/>
    </source>
</evidence>
<keyword evidence="2 5" id="KW-0812">Transmembrane</keyword>
<dbReference type="RefSeq" id="WP_149568464.1">
    <property type="nucleotide sequence ID" value="NZ_CP035807.1"/>
</dbReference>
<protein>
    <submittedName>
        <fullName evidence="6">DUF1751 domain-containing protein</fullName>
    </submittedName>
</protein>
<organism evidence="6 7">
    <name type="scientific">Thiospirochaeta perfilievii</name>
    <dbReference type="NCBI Taxonomy" id="252967"/>
    <lineage>
        <taxon>Bacteria</taxon>
        <taxon>Pseudomonadati</taxon>
        <taxon>Spirochaetota</taxon>
        <taxon>Spirochaetia</taxon>
        <taxon>Spirochaetales</taxon>
        <taxon>Spirochaetaceae</taxon>
        <taxon>Thiospirochaeta</taxon>
    </lineage>
</organism>
<keyword evidence="7" id="KW-1185">Reference proteome</keyword>
<dbReference type="Proteomes" id="UP000323824">
    <property type="component" value="Chromosome"/>
</dbReference>
<dbReference type="KEGG" id="sper:EW093_11050"/>
<dbReference type="GO" id="GO:0016020">
    <property type="term" value="C:membrane"/>
    <property type="evidence" value="ECO:0007669"/>
    <property type="project" value="UniProtKB-SubCell"/>
</dbReference>
<proteinExistence type="predicted"/>
<name>A0A5C1QAZ2_9SPIO</name>
<feature type="transmembrane region" description="Helical" evidence="5">
    <location>
        <begin position="146"/>
        <end position="164"/>
    </location>
</feature>
<evidence type="ECO:0000256" key="5">
    <source>
        <dbReference type="SAM" id="Phobius"/>
    </source>
</evidence>
<evidence type="ECO:0000256" key="3">
    <source>
        <dbReference type="ARBA" id="ARBA00022989"/>
    </source>
</evidence>